<evidence type="ECO:0000313" key="2">
    <source>
        <dbReference type="EMBL" id="KPJ17234.1"/>
    </source>
</evidence>
<feature type="compositionally biased region" description="Gly residues" evidence="1">
    <location>
        <begin position="63"/>
        <end position="80"/>
    </location>
</feature>
<gene>
    <name evidence="2" type="ORF">RR48_08725</name>
</gene>
<dbReference type="STRING" id="76193.A0A194RIG7"/>
<organism evidence="2 3">
    <name type="scientific">Papilio machaon</name>
    <name type="common">Old World swallowtail butterfly</name>
    <dbReference type="NCBI Taxonomy" id="76193"/>
    <lineage>
        <taxon>Eukaryota</taxon>
        <taxon>Metazoa</taxon>
        <taxon>Ecdysozoa</taxon>
        <taxon>Arthropoda</taxon>
        <taxon>Hexapoda</taxon>
        <taxon>Insecta</taxon>
        <taxon>Pterygota</taxon>
        <taxon>Neoptera</taxon>
        <taxon>Endopterygota</taxon>
        <taxon>Lepidoptera</taxon>
        <taxon>Glossata</taxon>
        <taxon>Ditrysia</taxon>
        <taxon>Papilionoidea</taxon>
        <taxon>Papilionidae</taxon>
        <taxon>Papilioninae</taxon>
        <taxon>Papilio</taxon>
    </lineage>
</organism>
<dbReference type="InParanoid" id="A0A194RIG7"/>
<name>A0A194RIG7_PAPMA</name>
<protein>
    <submittedName>
        <fullName evidence="2">Uncharacterized protein</fullName>
    </submittedName>
</protein>
<dbReference type="Proteomes" id="UP000053240">
    <property type="component" value="Unassembled WGS sequence"/>
</dbReference>
<proteinExistence type="predicted"/>
<evidence type="ECO:0000313" key="3">
    <source>
        <dbReference type="Proteomes" id="UP000053240"/>
    </source>
</evidence>
<sequence length="166" mass="17972">MLRKDNVSESRIQELLPLIYNTNPGMFGGYDYGLMQKMSELYKYAPPGMMNSGMMNPVMNPGGGAGGAGGAGAGALGGSSGLQYEPPWLRQQKQQQMRLQQMVQQQQGMGAKYYAGGLGSRDPVAMALQQHRAREIMLGERGRPRGRPPLSRPPPTTDVVNLADSD</sequence>
<dbReference type="AlphaFoldDB" id="A0A194RIG7"/>
<accession>A0A194RIG7</accession>
<evidence type="ECO:0000256" key="1">
    <source>
        <dbReference type="SAM" id="MobiDB-lite"/>
    </source>
</evidence>
<dbReference type="EMBL" id="KQ460154">
    <property type="protein sequence ID" value="KPJ17234.1"/>
    <property type="molecule type" value="Genomic_DNA"/>
</dbReference>
<feature type="region of interest" description="Disordered" evidence="1">
    <location>
        <begin position="63"/>
        <end position="85"/>
    </location>
</feature>
<feature type="region of interest" description="Disordered" evidence="1">
    <location>
        <begin position="137"/>
        <end position="166"/>
    </location>
</feature>
<reference evidence="2 3" key="1">
    <citation type="journal article" date="2015" name="Nat. Commun.">
        <title>Outbred genome sequencing and CRISPR/Cas9 gene editing in butterflies.</title>
        <authorList>
            <person name="Li X."/>
            <person name="Fan D."/>
            <person name="Zhang W."/>
            <person name="Liu G."/>
            <person name="Zhang L."/>
            <person name="Zhao L."/>
            <person name="Fang X."/>
            <person name="Chen L."/>
            <person name="Dong Y."/>
            <person name="Chen Y."/>
            <person name="Ding Y."/>
            <person name="Zhao R."/>
            <person name="Feng M."/>
            <person name="Zhu Y."/>
            <person name="Feng Y."/>
            <person name="Jiang X."/>
            <person name="Zhu D."/>
            <person name="Xiang H."/>
            <person name="Feng X."/>
            <person name="Li S."/>
            <person name="Wang J."/>
            <person name="Zhang G."/>
            <person name="Kronforst M.R."/>
            <person name="Wang W."/>
        </authorList>
    </citation>
    <scope>NUCLEOTIDE SEQUENCE [LARGE SCALE GENOMIC DNA]</scope>
    <source>
        <strain evidence="2">Ya'a_city_454_Pm</strain>
        <tissue evidence="2">Whole body</tissue>
    </source>
</reference>
<keyword evidence="3" id="KW-1185">Reference proteome</keyword>